<evidence type="ECO:0000313" key="2">
    <source>
        <dbReference type="Proteomes" id="UP000827872"/>
    </source>
</evidence>
<organism evidence="1 2">
    <name type="scientific">Sphaerodactylus townsendi</name>
    <dbReference type="NCBI Taxonomy" id="933632"/>
    <lineage>
        <taxon>Eukaryota</taxon>
        <taxon>Metazoa</taxon>
        <taxon>Chordata</taxon>
        <taxon>Craniata</taxon>
        <taxon>Vertebrata</taxon>
        <taxon>Euteleostomi</taxon>
        <taxon>Lepidosauria</taxon>
        <taxon>Squamata</taxon>
        <taxon>Bifurcata</taxon>
        <taxon>Gekkota</taxon>
        <taxon>Sphaerodactylidae</taxon>
        <taxon>Sphaerodactylus</taxon>
    </lineage>
</organism>
<comment type="caution">
    <text evidence="1">The sequence shown here is derived from an EMBL/GenBank/DDBJ whole genome shotgun (WGS) entry which is preliminary data.</text>
</comment>
<dbReference type="EMBL" id="CM037618">
    <property type="protein sequence ID" value="KAH8000276.1"/>
    <property type="molecule type" value="Genomic_DNA"/>
</dbReference>
<proteinExistence type="predicted"/>
<gene>
    <name evidence="1" type="ORF">K3G42_023923</name>
</gene>
<protein>
    <submittedName>
        <fullName evidence="1">Uncharacterized protein</fullName>
    </submittedName>
</protein>
<sequence>MRRGMTGALSQLPPDGKAADGIDLKQMQSGVEEEGDRQMPSNAAEGPDGAQLDLYPTLLKVLGLGWL</sequence>
<evidence type="ECO:0000313" key="1">
    <source>
        <dbReference type="EMBL" id="KAH8000276.1"/>
    </source>
</evidence>
<keyword evidence="2" id="KW-1185">Reference proteome</keyword>
<accession>A0ACB8F4V5</accession>
<name>A0ACB8F4V5_9SAUR</name>
<dbReference type="Proteomes" id="UP000827872">
    <property type="component" value="Linkage Group LG05"/>
</dbReference>
<reference evidence="1" key="1">
    <citation type="submission" date="2021-08" db="EMBL/GenBank/DDBJ databases">
        <title>The first chromosome-level gecko genome reveals the dynamic sex chromosomes of Neotropical dwarf geckos (Sphaerodactylidae: Sphaerodactylus).</title>
        <authorList>
            <person name="Pinto B.J."/>
            <person name="Keating S.E."/>
            <person name="Gamble T."/>
        </authorList>
    </citation>
    <scope>NUCLEOTIDE SEQUENCE</scope>
    <source>
        <strain evidence="1">TG3544</strain>
    </source>
</reference>